<keyword evidence="3" id="KW-0378">Hydrolase</keyword>
<dbReference type="GO" id="GO:0016787">
    <property type="term" value="F:hydrolase activity"/>
    <property type="evidence" value="ECO:0007669"/>
    <property type="project" value="InterPro"/>
</dbReference>
<accession>A0A5R8KKK5</accession>
<dbReference type="SUPFAM" id="SSF52540">
    <property type="entry name" value="P-loop containing nucleoside triphosphate hydrolases"/>
    <property type="match status" value="2"/>
</dbReference>
<dbReference type="Gene3D" id="3.40.50.300">
    <property type="entry name" value="P-loop containing nucleotide triphosphate hydrolases"/>
    <property type="match status" value="2"/>
</dbReference>
<dbReference type="RefSeq" id="WP_138084829.1">
    <property type="nucleotide sequence ID" value="NZ_VAUV01000002.1"/>
</dbReference>
<dbReference type="Pfam" id="PF08463">
    <property type="entry name" value="EcoEI_R_C"/>
    <property type="match status" value="1"/>
</dbReference>
<dbReference type="Pfam" id="PF04851">
    <property type="entry name" value="ResIII"/>
    <property type="match status" value="1"/>
</dbReference>
<keyword evidence="3" id="KW-0347">Helicase</keyword>
<comment type="caution">
    <text evidence="3">The sequence shown here is derived from an EMBL/GenBank/DDBJ whole genome shotgun (WGS) entry which is preliminary data.</text>
</comment>
<evidence type="ECO:0000259" key="2">
    <source>
        <dbReference type="PROSITE" id="PS51192"/>
    </source>
</evidence>
<keyword evidence="3" id="KW-0067">ATP-binding</keyword>
<sequence>MNKKALTETDIRTKFITPALIGANADKWDLMTQIREEAYFTKGRVIVRGKTVNRGKAKKADYILSYKPNLPLAVVEAKDNNHSVGAGMQQALEYAEILDVPFAYSSNGDAFLEHDRTVTTGTVTREIPLDQFPSPDELWARYGAAEGWTDAQKQITTQDYYDDGSRKSPRYYQLIAINRTVEAIARGENRLLLVMATGTGKTYTAFQIIWRLWKSGAKKRILFLVDRNILADQTKTNDFKPFGQAMTKITNRTVDKSFEIYLCLYQAVTGNEEDQNIYKQFSADFFDLVIIDECHRGSAADDARWRQVLEYFSSATQIGLTATPKETREVSNIEYFGEPIYTYSLRQGISDGFLAPYKVVRIGLDKDLDGWRPEDGQIDKHGQVIEDREYNDRDFDRNLILEQRTSLVATKVSDFLRATDRFAKTIIFCENIDHAERMRQAMVNANPDLASANAKYVMRITGDNDEGKAQLDHFIDPESTYPVIACTSRLMSTGVDAQTCHLIVLDRRIASMTEFKQIIGRGTRINEDYDKFFFTIMDFRRATALFADPTFDGDPVQIYEPGPDDPPVPPDESDASLDDETVIREDPTSYDAQNSDGLDDHPDGTPNARTRYFVHDVPVSVAVERVQYLDENGRLITESLTDYTRKAVLKNYASLNDFLTVWNDAEKKQVILEELASQGVFLDELAEQVGRDYDAFDLVCHIAFDQPPLTRRERADEVKKRNVFGKYGDKAKAVLDALLQKYADSGLASVESLDILKVDPLTSYGTPMEIVKLFGGKPAYLTAIHDLETELYRSAA</sequence>
<dbReference type="PANTHER" id="PTHR47396:SF1">
    <property type="entry name" value="ATP-DEPENDENT HELICASE IRC3-RELATED"/>
    <property type="match status" value="1"/>
</dbReference>
<feature type="compositionally biased region" description="Acidic residues" evidence="1">
    <location>
        <begin position="571"/>
        <end position="580"/>
    </location>
</feature>
<dbReference type="InterPro" id="IPR001650">
    <property type="entry name" value="Helicase_C-like"/>
</dbReference>
<feature type="domain" description="Helicase ATP-binding" evidence="2">
    <location>
        <begin position="182"/>
        <end position="342"/>
    </location>
</feature>
<dbReference type="GO" id="GO:0004386">
    <property type="term" value="F:helicase activity"/>
    <property type="evidence" value="ECO:0007669"/>
    <property type="project" value="UniProtKB-KW"/>
</dbReference>
<dbReference type="InterPro" id="IPR014001">
    <property type="entry name" value="Helicase_ATP-bd"/>
</dbReference>
<evidence type="ECO:0000313" key="3">
    <source>
        <dbReference type="EMBL" id="TLD72475.1"/>
    </source>
</evidence>
<dbReference type="InterPro" id="IPR006935">
    <property type="entry name" value="Helicase/UvrB_N"/>
</dbReference>
<dbReference type="PROSITE" id="PS51192">
    <property type="entry name" value="HELICASE_ATP_BIND_1"/>
    <property type="match status" value="1"/>
</dbReference>
<dbReference type="GO" id="GO:0006304">
    <property type="term" value="P:DNA modification"/>
    <property type="evidence" value="ECO:0007669"/>
    <property type="project" value="InterPro"/>
</dbReference>
<reference evidence="3 4" key="1">
    <citation type="submission" date="2019-05" db="EMBL/GenBank/DDBJ databases">
        <title>Verrucobacter flavum gen. nov., sp. nov. a new member of the family Verrucomicrobiaceae.</title>
        <authorList>
            <person name="Szuroczki S."/>
            <person name="Abbaszade G."/>
            <person name="Szabo A."/>
            <person name="Felfoldi T."/>
            <person name="Schumann P."/>
            <person name="Boka K."/>
            <person name="Keki Z."/>
            <person name="Toumi M."/>
            <person name="Toth E."/>
        </authorList>
    </citation>
    <scope>NUCLEOTIDE SEQUENCE [LARGE SCALE GENOMIC DNA]</scope>
    <source>
        <strain evidence="3 4">MG-N-17</strain>
    </source>
</reference>
<dbReference type="OrthoDB" id="9758243at2"/>
<dbReference type="InterPro" id="IPR050742">
    <property type="entry name" value="Helicase_Restrict-Modif_Enz"/>
</dbReference>
<keyword evidence="3" id="KW-0547">Nucleotide-binding</keyword>
<dbReference type="InterPro" id="IPR013670">
    <property type="entry name" value="EcoEI_R_C_dom"/>
</dbReference>
<dbReference type="Gene3D" id="3.90.1570.30">
    <property type="match status" value="1"/>
</dbReference>
<proteinExistence type="predicted"/>
<evidence type="ECO:0000256" key="1">
    <source>
        <dbReference type="SAM" id="MobiDB-lite"/>
    </source>
</evidence>
<dbReference type="InterPro" id="IPR027417">
    <property type="entry name" value="P-loop_NTPase"/>
</dbReference>
<dbReference type="CDD" id="cd18799">
    <property type="entry name" value="SF2_C_EcoAI-like"/>
    <property type="match status" value="1"/>
</dbReference>
<feature type="region of interest" description="Disordered" evidence="1">
    <location>
        <begin position="553"/>
        <end position="607"/>
    </location>
</feature>
<protein>
    <submittedName>
        <fullName evidence="3">DEAD/DEAH box helicase</fullName>
    </submittedName>
</protein>
<dbReference type="SMART" id="SM00487">
    <property type="entry name" value="DEXDc"/>
    <property type="match status" value="1"/>
</dbReference>
<gene>
    <name evidence="3" type="ORF">FEM03_03730</name>
</gene>
<keyword evidence="4" id="KW-1185">Reference proteome</keyword>
<evidence type="ECO:0000313" key="4">
    <source>
        <dbReference type="Proteomes" id="UP000306196"/>
    </source>
</evidence>
<dbReference type="GO" id="GO:0003677">
    <property type="term" value="F:DNA binding"/>
    <property type="evidence" value="ECO:0007669"/>
    <property type="project" value="InterPro"/>
</dbReference>
<dbReference type="EMBL" id="VAUV01000002">
    <property type="protein sequence ID" value="TLD72475.1"/>
    <property type="molecule type" value="Genomic_DNA"/>
</dbReference>
<dbReference type="Proteomes" id="UP000306196">
    <property type="component" value="Unassembled WGS sequence"/>
</dbReference>
<dbReference type="CDD" id="cd18032">
    <property type="entry name" value="DEXHc_RE_I_III_res"/>
    <property type="match status" value="1"/>
</dbReference>
<dbReference type="GO" id="GO:0005829">
    <property type="term" value="C:cytosol"/>
    <property type="evidence" value="ECO:0007669"/>
    <property type="project" value="TreeGrafter"/>
</dbReference>
<dbReference type="GO" id="GO:0005524">
    <property type="term" value="F:ATP binding"/>
    <property type="evidence" value="ECO:0007669"/>
    <property type="project" value="InterPro"/>
</dbReference>
<dbReference type="Pfam" id="PF00271">
    <property type="entry name" value="Helicase_C"/>
    <property type="match status" value="1"/>
</dbReference>
<dbReference type="PANTHER" id="PTHR47396">
    <property type="entry name" value="TYPE I RESTRICTION ENZYME ECOKI R PROTEIN"/>
    <property type="match status" value="1"/>
</dbReference>
<organism evidence="3 4">
    <name type="scientific">Phragmitibacter flavus</name>
    <dbReference type="NCBI Taxonomy" id="2576071"/>
    <lineage>
        <taxon>Bacteria</taxon>
        <taxon>Pseudomonadati</taxon>
        <taxon>Verrucomicrobiota</taxon>
        <taxon>Verrucomicrobiia</taxon>
        <taxon>Verrucomicrobiales</taxon>
        <taxon>Verrucomicrobiaceae</taxon>
        <taxon>Phragmitibacter</taxon>
    </lineage>
</organism>
<dbReference type="NCBIfam" id="NF046051">
    <property type="entry name" value="restrict_EcoAI"/>
    <property type="match status" value="1"/>
</dbReference>
<dbReference type="AlphaFoldDB" id="A0A5R8KKK5"/>
<name>A0A5R8KKK5_9BACT</name>